<proteinExistence type="predicted"/>
<keyword evidence="2" id="KW-1185">Reference proteome</keyword>
<dbReference type="Proteomes" id="UP001153069">
    <property type="component" value="Unassembled WGS sequence"/>
</dbReference>
<name>A0A9N8HHT2_9STRA</name>
<dbReference type="AlphaFoldDB" id="A0A9N8HHT2"/>
<dbReference type="EMBL" id="CAICTM010000729">
    <property type="protein sequence ID" value="CAB9515648.1"/>
    <property type="molecule type" value="Genomic_DNA"/>
</dbReference>
<protein>
    <submittedName>
        <fullName evidence="1">Retrotransposon protein</fullName>
    </submittedName>
</protein>
<organism evidence="1 2">
    <name type="scientific">Seminavis robusta</name>
    <dbReference type="NCBI Taxonomy" id="568900"/>
    <lineage>
        <taxon>Eukaryota</taxon>
        <taxon>Sar</taxon>
        <taxon>Stramenopiles</taxon>
        <taxon>Ochrophyta</taxon>
        <taxon>Bacillariophyta</taxon>
        <taxon>Bacillariophyceae</taxon>
        <taxon>Bacillariophycidae</taxon>
        <taxon>Naviculales</taxon>
        <taxon>Naviculaceae</taxon>
        <taxon>Seminavis</taxon>
    </lineage>
</organism>
<evidence type="ECO:0000313" key="2">
    <source>
        <dbReference type="Proteomes" id="UP001153069"/>
    </source>
</evidence>
<reference evidence="1" key="1">
    <citation type="submission" date="2020-06" db="EMBL/GenBank/DDBJ databases">
        <authorList>
            <consortium name="Plant Systems Biology data submission"/>
        </authorList>
    </citation>
    <scope>NUCLEOTIDE SEQUENCE</scope>
    <source>
        <strain evidence="1">D6</strain>
    </source>
</reference>
<sequence>MWRALLDRGANVCILCKDVRVIHRYGQFIDLSGIDDHTVQNLQRATAAAYILTDHGPLIGLIHQGAAMSHGKTILSPGQLELFGCRVHNKALTVTGLDTYFVTPNGFRVPMAIQSGLPYVQLPPPTDQELSDSSIPHVYLTSPHILGFLLS</sequence>
<dbReference type="OrthoDB" id="54875at2759"/>
<accession>A0A9N8HHT2</accession>
<comment type="caution">
    <text evidence="1">The sequence shown here is derived from an EMBL/GenBank/DDBJ whole genome shotgun (WGS) entry which is preliminary data.</text>
</comment>
<evidence type="ECO:0000313" key="1">
    <source>
        <dbReference type="EMBL" id="CAB9515648.1"/>
    </source>
</evidence>
<gene>
    <name evidence="1" type="ORF">SEMRO_730_G193950.1</name>
</gene>